<evidence type="ECO:0000313" key="2">
    <source>
        <dbReference type="Proteomes" id="UP000250235"/>
    </source>
</evidence>
<protein>
    <submittedName>
        <fullName evidence="1">Uncharacterized protein</fullName>
    </submittedName>
</protein>
<dbReference type="EMBL" id="KV003377">
    <property type="protein sequence ID" value="KZV36597.1"/>
    <property type="molecule type" value="Genomic_DNA"/>
</dbReference>
<dbReference type="AlphaFoldDB" id="A0A2Z7BWH8"/>
<gene>
    <name evidence="1" type="ORF">F511_42525</name>
</gene>
<evidence type="ECO:0000313" key="1">
    <source>
        <dbReference type="EMBL" id="KZV36597.1"/>
    </source>
</evidence>
<accession>A0A2Z7BWH8</accession>
<keyword evidence="2" id="KW-1185">Reference proteome</keyword>
<proteinExistence type="predicted"/>
<name>A0A2Z7BWH8_9LAMI</name>
<sequence length="136" mass="15461">MVGRITKRVRSDPFLTSGIREDMVESLSAEMLEQEAAVVKVGEEVISVDQRENDPVVVVSRRFVMLNGQVSYRVEISQLMSRPWIQTLSYAWIQLLVSIQMLKTSVVGTSSYEVFRYIVFVNLQKGNNSDVKTISQ</sequence>
<dbReference type="Proteomes" id="UP000250235">
    <property type="component" value="Unassembled WGS sequence"/>
</dbReference>
<organism evidence="1 2">
    <name type="scientific">Dorcoceras hygrometricum</name>
    <dbReference type="NCBI Taxonomy" id="472368"/>
    <lineage>
        <taxon>Eukaryota</taxon>
        <taxon>Viridiplantae</taxon>
        <taxon>Streptophyta</taxon>
        <taxon>Embryophyta</taxon>
        <taxon>Tracheophyta</taxon>
        <taxon>Spermatophyta</taxon>
        <taxon>Magnoliopsida</taxon>
        <taxon>eudicotyledons</taxon>
        <taxon>Gunneridae</taxon>
        <taxon>Pentapetalae</taxon>
        <taxon>asterids</taxon>
        <taxon>lamiids</taxon>
        <taxon>Lamiales</taxon>
        <taxon>Gesneriaceae</taxon>
        <taxon>Didymocarpoideae</taxon>
        <taxon>Trichosporeae</taxon>
        <taxon>Loxocarpinae</taxon>
        <taxon>Dorcoceras</taxon>
    </lineage>
</organism>
<reference evidence="1 2" key="1">
    <citation type="journal article" date="2015" name="Proc. Natl. Acad. Sci. U.S.A.">
        <title>The resurrection genome of Boea hygrometrica: A blueprint for survival of dehydration.</title>
        <authorList>
            <person name="Xiao L."/>
            <person name="Yang G."/>
            <person name="Zhang L."/>
            <person name="Yang X."/>
            <person name="Zhao S."/>
            <person name="Ji Z."/>
            <person name="Zhou Q."/>
            <person name="Hu M."/>
            <person name="Wang Y."/>
            <person name="Chen M."/>
            <person name="Xu Y."/>
            <person name="Jin H."/>
            <person name="Xiao X."/>
            <person name="Hu G."/>
            <person name="Bao F."/>
            <person name="Hu Y."/>
            <person name="Wan P."/>
            <person name="Li L."/>
            <person name="Deng X."/>
            <person name="Kuang T."/>
            <person name="Xiang C."/>
            <person name="Zhu J.K."/>
            <person name="Oliver M.J."/>
            <person name="He Y."/>
        </authorList>
    </citation>
    <scope>NUCLEOTIDE SEQUENCE [LARGE SCALE GENOMIC DNA]</scope>
    <source>
        <strain evidence="2">cv. XS01</strain>
    </source>
</reference>